<feature type="coiled-coil region" evidence="1">
    <location>
        <begin position="377"/>
        <end position="408"/>
    </location>
</feature>
<evidence type="ECO:0000256" key="1">
    <source>
        <dbReference type="SAM" id="Coils"/>
    </source>
</evidence>
<sequence length="542" mass="61823">MYNNLKDSQHDFMWPVHHSTASASSTSSSSQSDTTAKSFYTGVNTIPPSHGHQLEDNISTITGSFRTVLSFAPVDPMTVEYPEYNHPHDLPIDGNCDNRHLVKEDQPTFDLTDSSLIHQAHIAQLQAAAGGSSLTHGGISQSQGVDVGIPIPRYRAPERQKRGARLQRSFGEVPRRAQGWLSEASLDVNPRHHMHHSQRLGEATVDVIALHSEMIQLRQQVVELKSIINASSISQAKLTTDTTQSKGGLNQKLGKKSRVRPVKRLIFMAAVCQEIDDLLGHPNKYKFTRLATQEDIETFEPLWRNRRDNSLECCDIDDFKVDLYTNPSSGWNNSAGWVFARHYAAKVETDFSVQDIQRHFITRMRSLKRSFKVYLENDEEKAKLQKYHQRLNRKKDKLRRRITICEEEPLARPHLGIMQGLGLNGMSSEDSDYPPSPDVPLRIPGQKQFVVLRPIWRAREITPWIHIFDLLWAHRRDVQEDGRGKQPVFRIRMIHTVSYDTPIVQGLHHNAYDLPWITSPAGNDTQYNPVMYDFTYSPGLMQ</sequence>
<accession>A0A8H8CEP5</accession>
<dbReference type="EMBL" id="JAFIQS010000020">
    <property type="protein sequence ID" value="KAG5162185.1"/>
    <property type="molecule type" value="Genomic_DNA"/>
</dbReference>
<reference evidence="3" key="1">
    <citation type="submission" date="2021-02" db="EMBL/GenBank/DDBJ databases">
        <title>Psilocybe cubensis genome.</title>
        <authorList>
            <person name="Mckernan K.J."/>
            <person name="Crawford S."/>
            <person name="Trippe A."/>
            <person name="Kane L.T."/>
            <person name="Mclaughlin S."/>
        </authorList>
    </citation>
    <scope>NUCLEOTIDE SEQUENCE [LARGE SCALE GENOMIC DNA]</scope>
    <source>
        <strain evidence="3">MGC-MH-2018</strain>
    </source>
</reference>
<gene>
    <name evidence="3" type="ORF">JR316_012847</name>
</gene>
<dbReference type="AlphaFoldDB" id="A0A8H8CEP5"/>
<comment type="caution">
    <text evidence="3">The sequence shown here is derived from an EMBL/GenBank/DDBJ whole genome shotgun (WGS) entry which is preliminary data.</text>
</comment>
<evidence type="ECO:0000256" key="2">
    <source>
        <dbReference type="SAM" id="MobiDB-lite"/>
    </source>
</evidence>
<dbReference type="OrthoDB" id="2821498at2759"/>
<evidence type="ECO:0000313" key="3">
    <source>
        <dbReference type="EMBL" id="KAG5162185.1"/>
    </source>
</evidence>
<feature type="region of interest" description="Disordered" evidence="2">
    <location>
        <begin position="20"/>
        <end position="52"/>
    </location>
</feature>
<organism evidence="3">
    <name type="scientific">Psilocybe cubensis</name>
    <name type="common">Psychedelic mushroom</name>
    <name type="synonym">Stropharia cubensis</name>
    <dbReference type="NCBI Taxonomy" id="181762"/>
    <lineage>
        <taxon>Eukaryota</taxon>
        <taxon>Fungi</taxon>
        <taxon>Dikarya</taxon>
        <taxon>Basidiomycota</taxon>
        <taxon>Agaricomycotina</taxon>
        <taxon>Agaricomycetes</taxon>
        <taxon>Agaricomycetidae</taxon>
        <taxon>Agaricales</taxon>
        <taxon>Agaricineae</taxon>
        <taxon>Strophariaceae</taxon>
        <taxon>Psilocybe</taxon>
    </lineage>
</organism>
<feature type="compositionally biased region" description="Low complexity" evidence="2">
    <location>
        <begin position="20"/>
        <end position="38"/>
    </location>
</feature>
<protein>
    <submittedName>
        <fullName evidence="3">Uncharacterized protein</fullName>
    </submittedName>
</protein>
<keyword evidence="1" id="KW-0175">Coiled coil</keyword>
<proteinExistence type="predicted"/>
<name>A0A8H8CEP5_PSICU</name>